<dbReference type="KEGG" id="acx:Achr_16280"/>
<dbReference type="AlphaFoldDB" id="A0A0C4WNI7"/>
<dbReference type="InterPro" id="IPR005560">
    <property type="entry name" value="Csp_YhjQ"/>
</dbReference>
<accession>A0A0C4WNI7</accession>
<protein>
    <submittedName>
        <fullName evidence="1">Ferredoxin</fullName>
    </submittedName>
</protein>
<dbReference type="EMBL" id="CP010415">
    <property type="protein sequence ID" value="AJE21085.1"/>
    <property type="molecule type" value="Genomic_DNA"/>
</dbReference>
<dbReference type="PANTHER" id="PTHR37310:SF1">
    <property type="entry name" value="CYTOPLASMIC PROTEIN"/>
    <property type="match status" value="1"/>
</dbReference>
<organism evidence="1 2">
    <name type="scientific">Azotobacter chroococcum NCIMB 8003</name>
    <dbReference type="NCBI Taxonomy" id="1328314"/>
    <lineage>
        <taxon>Bacteria</taxon>
        <taxon>Pseudomonadati</taxon>
        <taxon>Pseudomonadota</taxon>
        <taxon>Gammaproteobacteria</taxon>
        <taxon>Pseudomonadales</taxon>
        <taxon>Pseudomonadaceae</taxon>
        <taxon>Azotobacter</taxon>
    </lineage>
</organism>
<dbReference type="PANTHER" id="PTHR37310">
    <property type="entry name" value="CYTOPLASMIC PROTEIN-RELATED"/>
    <property type="match status" value="1"/>
</dbReference>
<sequence length="111" mass="11873">MTIVDYATGIRACSACAVACDACTEACRQAADPQPLRQCIERCHDCADVCRLTALLMARESEWATALCGLCARLCLACAEECARHPLPQCQECAQTCQHCADECEALGEAA</sequence>
<dbReference type="Gene3D" id="1.20.1270.360">
    <property type="match status" value="1"/>
</dbReference>
<proteinExistence type="predicted"/>
<dbReference type="CDD" id="cd08026">
    <property type="entry name" value="DUF326"/>
    <property type="match status" value="1"/>
</dbReference>
<dbReference type="HOGENOM" id="CLU_142273_1_0_6"/>
<gene>
    <name evidence="1" type="ORF">Achr_16280</name>
</gene>
<dbReference type="RefSeq" id="WP_039803441.1">
    <property type="nucleotide sequence ID" value="NZ_CP010415.1"/>
</dbReference>
<keyword evidence="2" id="KW-1185">Reference proteome</keyword>
<dbReference type="Pfam" id="PF03860">
    <property type="entry name" value="Csp"/>
    <property type="match status" value="1"/>
</dbReference>
<dbReference type="STRING" id="1328314.Achr_16280"/>
<dbReference type="InterPro" id="IPR044543">
    <property type="entry name" value="YHJQ-like"/>
</dbReference>
<evidence type="ECO:0000313" key="2">
    <source>
        <dbReference type="Proteomes" id="UP000068210"/>
    </source>
</evidence>
<evidence type="ECO:0000313" key="1">
    <source>
        <dbReference type="EMBL" id="AJE21085.1"/>
    </source>
</evidence>
<name>A0A0C4WNI7_9GAMM</name>
<dbReference type="Proteomes" id="UP000068210">
    <property type="component" value="Chromosome"/>
</dbReference>
<reference evidence="1 2" key="1">
    <citation type="journal article" date="2015" name="PLoS ONE">
        <title>Azotobacter Genomes: The Genome of Azotobacter chroococcum NCIMB 8003 (ATCC 4412).</title>
        <authorList>
            <person name="Robson R.L."/>
            <person name="Jones R."/>
            <person name="Robson R.M."/>
            <person name="Schwartz A."/>
            <person name="Richardson T.H."/>
        </authorList>
    </citation>
    <scope>NUCLEOTIDE SEQUENCE [LARGE SCALE GENOMIC DNA]</scope>
    <source>
        <strain evidence="1 2">NCIMB 8003</strain>
    </source>
</reference>